<evidence type="ECO:0000313" key="2">
    <source>
        <dbReference type="Proteomes" id="UP001055879"/>
    </source>
</evidence>
<keyword evidence="2" id="KW-1185">Reference proteome</keyword>
<evidence type="ECO:0000313" key="1">
    <source>
        <dbReference type="EMBL" id="KAI3748941.1"/>
    </source>
</evidence>
<dbReference type="Proteomes" id="UP001055879">
    <property type="component" value="Linkage Group LG03"/>
</dbReference>
<proteinExistence type="predicted"/>
<reference evidence="1 2" key="2">
    <citation type="journal article" date="2022" name="Mol. Ecol. Resour.">
        <title>The genomes of chicory, endive, great burdock and yacon provide insights into Asteraceae paleo-polyploidization history and plant inulin production.</title>
        <authorList>
            <person name="Fan W."/>
            <person name="Wang S."/>
            <person name="Wang H."/>
            <person name="Wang A."/>
            <person name="Jiang F."/>
            <person name="Liu H."/>
            <person name="Zhao H."/>
            <person name="Xu D."/>
            <person name="Zhang Y."/>
        </authorList>
    </citation>
    <scope>NUCLEOTIDE SEQUENCE [LARGE SCALE GENOMIC DNA]</scope>
    <source>
        <strain evidence="2">cv. Niubang</strain>
    </source>
</reference>
<gene>
    <name evidence="1" type="ORF">L6452_12391</name>
</gene>
<reference evidence="2" key="1">
    <citation type="journal article" date="2022" name="Mol. Ecol. Resour.">
        <title>The genomes of chicory, endive, great burdock and yacon provide insights into Asteraceae palaeo-polyploidization history and plant inulin production.</title>
        <authorList>
            <person name="Fan W."/>
            <person name="Wang S."/>
            <person name="Wang H."/>
            <person name="Wang A."/>
            <person name="Jiang F."/>
            <person name="Liu H."/>
            <person name="Zhao H."/>
            <person name="Xu D."/>
            <person name="Zhang Y."/>
        </authorList>
    </citation>
    <scope>NUCLEOTIDE SEQUENCE [LARGE SCALE GENOMIC DNA]</scope>
    <source>
        <strain evidence="2">cv. Niubang</strain>
    </source>
</reference>
<dbReference type="EMBL" id="CM042049">
    <property type="protein sequence ID" value="KAI3748941.1"/>
    <property type="molecule type" value="Genomic_DNA"/>
</dbReference>
<accession>A0ACB9DR75</accession>
<comment type="caution">
    <text evidence="1">The sequence shown here is derived from an EMBL/GenBank/DDBJ whole genome shotgun (WGS) entry which is preliminary data.</text>
</comment>
<organism evidence="1 2">
    <name type="scientific">Arctium lappa</name>
    <name type="common">Greater burdock</name>
    <name type="synonym">Lappa major</name>
    <dbReference type="NCBI Taxonomy" id="4217"/>
    <lineage>
        <taxon>Eukaryota</taxon>
        <taxon>Viridiplantae</taxon>
        <taxon>Streptophyta</taxon>
        <taxon>Embryophyta</taxon>
        <taxon>Tracheophyta</taxon>
        <taxon>Spermatophyta</taxon>
        <taxon>Magnoliopsida</taxon>
        <taxon>eudicotyledons</taxon>
        <taxon>Gunneridae</taxon>
        <taxon>Pentapetalae</taxon>
        <taxon>asterids</taxon>
        <taxon>campanulids</taxon>
        <taxon>Asterales</taxon>
        <taxon>Asteraceae</taxon>
        <taxon>Carduoideae</taxon>
        <taxon>Cardueae</taxon>
        <taxon>Arctiinae</taxon>
        <taxon>Arctium</taxon>
    </lineage>
</organism>
<name>A0ACB9DR75_ARCLA</name>
<protein>
    <submittedName>
        <fullName evidence="1">Uncharacterized protein</fullName>
    </submittedName>
</protein>
<sequence length="791" mass="87258">MTAASPISPFFSCYFTLFLLVALSHLCSSDNNFNDVLCMDDERDALLQFKHGLIDGADRLTSWVGVEKDCCKWAGIVCDNFTGHVHQIHLPGRCNDDYSTAKEYEEASKQRLRGHLSPSLLNLKQIKHLDLSCNNFGGIQVPSFMGSLVNLRYLNLSRSGFGGTIPPQLGNLTELRILGLGSFHGDTDKSELTSIRNMQWLSSVHLLHHLDMSGVDLSKAIDWLQVINTLPSLVELHLSSSQLLHIHPHVASLNLTSLSLLDLSRNHFSNSFVPQWIFSITGLVSLDLSLCGLHGPIPSSIHSFSNLTSLELLHVPGNDFMSSSLVLEGLSSIGGNLISLDISSCGVSSSGLDALHNLTSLLFLDLSDNQLTKPVPKSLGNLCSMRHIDMGENYFPNIRLTSLLESLFECKPPSWESLSLESSGLSCHLPDQLGQMMNLVTLQLGNNHIAGMIPDSIGRLSFLKSLYLGENLISGPIPYSIGGLSSLELLDLSNNQLNGSLPDNLGQLLKLNTLDLSSNSLTGFVTEAHFDNLSRLKYLKGIDNDLTLRPRNANWIPSFQLQYLYLNSWNLGPQFLPWLQLQKELILLDISNTRISSTIPEPFWRSFPKLQYIDMSQNQIQGRLFGIPAMLVVINLSSNKFSGQLPQLANTSTAMILDLSNNSFVGSLHHLLCPYGEKSLQSLNLAHNHLSGVIPDCWMKWPDLIFLNLENNNLSGGIPRTLGSLSSLASLNMCSNKLSGRLPVSVKNLTNLQILQLARNELVGRIPEWFGRDLSSLRILNLRSNNLGPCS</sequence>